<reference evidence="1" key="1">
    <citation type="journal article" date="2016" name="Nat. Genet.">
        <title>A high-quality carrot genome assembly provides new insights into carotenoid accumulation and asterid genome evolution.</title>
        <authorList>
            <person name="Iorizzo M."/>
            <person name="Ellison S."/>
            <person name="Senalik D."/>
            <person name="Zeng P."/>
            <person name="Satapoomin P."/>
            <person name="Huang J."/>
            <person name="Bowman M."/>
            <person name="Iovene M."/>
            <person name="Sanseverino W."/>
            <person name="Cavagnaro P."/>
            <person name="Yildiz M."/>
            <person name="Macko-Podgorni A."/>
            <person name="Moranska E."/>
            <person name="Grzebelus E."/>
            <person name="Grzebelus D."/>
            <person name="Ashrafi H."/>
            <person name="Zheng Z."/>
            <person name="Cheng S."/>
            <person name="Spooner D."/>
            <person name="Van Deynze A."/>
            <person name="Simon P."/>
        </authorList>
    </citation>
    <scope>NUCLEOTIDE SEQUENCE</scope>
    <source>
        <tissue evidence="1">Leaf</tissue>
    </source>
</reference>
<dbReference type="Gene3D" id="3.40.50.720">
    <property type="entry name" value="NAD(P)-binding Rossmann-like Domain"/>
    <property type="match status" value="1"/>
</dbReference>
<dbReference type="EMBL" id="CP093346">
    <property type="protein sequence ID" value="WOG95159.1"/>
    <property type="molecule type" value="Genomic_DNA"/>
</dbReference>
<evidence type="ECO:0000313" key="1">
    <source>
        <dbReference type="EMBL" id="WOG95159.1"/>
    </source>
</evidence>
<dbReference type="Proteomes" id="UP000077755">
    <property type="component" value="Chromosome 4"/>
</dbReference>
<name>A0A175YBA6_DAUCS</name>
<dbReference type="Gene3D" id="3.90.180.10">
    <property type="entry name" value="Medium-chain alcohol dehydrogenases, catalytic domain"/>
    <property type="match status" value="1"/>
</dbReference>
<sequence length="80" mass="8150">MQKGMLRPFLPLRFPKVPSVDGAGLPVAGLTAHSAGVKLDASGPRSNIVITAASGGVGLYVVQLAKHGKKESLSSLVLVS</sequence>
<dbReference type="InterPro" id="IPR036291">
    <property type="entry name" value="NAD(P)-bd_dom_sf"/>
</dbReference>
<dbReference type="InterPro" id="IPR052733">
    <property type="entry name" value="Chloroplast_QOR"/>
</dbReference>
<dbReference type="PANTHER" id="PTHR44013:SF1">
    <property type="entry name" value="ZINC-TYPE ALCOHOL DEHYDROGENASE-LIKE PROTEIN C16A3.02C"/>
    <property type="match status" value="1"/>
</dbReference>
<dbReference type="AlphaFoldDB" id="A0A175YBA6"/>
<evidence type="ECO:0000313" key="2">
    <source>
        <dbReference type="Proteomes" id="UP000077755"/>
    </source>
</evidence>
<reference evidence="1" key="2">
    <citation type="submission" date="2022-03" db="EMBL/GenBank/DDBJ databases">
        <title>Draft title - Genomic analysis of global carrot germplasm unveils the trajectory of domestication and the origin of high carotenoid orange carrot.</title>
        <authorList>
            <person name="Iorizzo M."/>
            <person name="Ellison S."/>
            <person name="Senalik D."/>
            <person name="Macko-Podgorni A."/>
            <person name="Grzebelus D."/>
            <person name="Bostan H."/>
            <person name="Rolling W."/>
            <person name="Curaba J."/>
            <person name="Simon P."/>
        </authorList>
    </citation>
    <scope>NUCLEOTIDE SEQUENCE</scope>
    <source>
        <tissue evidence="1">Leaf</tissue>
    </source>
</reference>
<dbReference type="PANTHER" id="PTHR44013">
    <property type="entry name" value="ZINC-TYPE ALCOHOL DEHYDROGENASE-LIKE PROTEIN C16A3.02C"/>
    <property type="match status" value="1"/>
</dbReference>
<gene>
    <name evidence="1" type="ORF">DCAR_0414462</name>
</gene>
<dbReference type="SUPFAM" id="SSF51735">
    <property type="entry name" value="NAD(P)-binding Rossmann-fold domains"/>
    <property type="match status" value="1"/>
</dbReference>
<keyword evidence="2" id="KW-1185">Reference proteome</keyword>
<proteinExistence type="predicted"/>
<dbReference type="Gramene" id="KZM80727">
    <property type="protein sequence ID" value="KZM80727"/>
    <property type="gene ID" value="DCAR_031704"/>
</dbReference>
<organism evidence="1 2">
    <name type="scientific">Daucus carota subsp. sativus</name>
    <name type="common">Carrot</name>
    <dbReference type="NCBI Taxonomy" id="79200"/>
    <lineage>
        <taxon>Eukaryota</taxon>
        <taxon>Viridiplantae</taxon>
        <taxon>Streptophyta</taxon>
        <taxon>Embryophyta</taxon>
        <taxon>Tracheophyta</taxon>
        <taxon>Spermatophyta</taxon>
        <taxon>Magnoliopsida</taxon>
        <taxon>eudicotyledons</taxon>
        <taxon>Gunneridae</taxon>
        <taxon>Pentapetalae</taxon>
        <taxon>asterids</taxon>
        <taxon>campanulids</taxon>
        <taxon>Apiales</taxon>
        <taxon>Apiaceae</taxon>
        <taxon>Apioideae</taxon>
        <taxon>Scandiceae</taxon>
        <taxon>Daucinae</taxon>
        <taxon>Daucus</taxon>
        <taxon>Daucus sect. Daucus</taxon>
    </lineage>
</organism>
<accession>A0A175YBA6</accession>
<protein>
    <submittedName>
        <fullName evidence="1">Uncharacterized protein</fullName>
    </submittedName>
</protein>